<dbReference type="HAMAP" id="MF_01622">
    <property type="entry name" value="tRNA_sel_U_synth"/>
    <property type="match status" value="1"/>
</dbReference>
<name>A0A3N2DGS5_9GAMM</name>
<dbReference type="NCBIfam" id="NF008751">
    <property type="entry name" value="PRK11784.1-3"/>
    <property type="match status" value="1"/>
</dbReference>
<dbReference type="EMBL" id="RKHR01000006">
    <property type="protein sequence ID" value="ROR98959.1"/>
    <property type="molecule type" value="Genomic_DNA"/>
</dbReference>
<dbReference type="GO" id="GO:0016765">
    <property type="term" value="F:transferase activity, transferring alkyl or aryl (other than methyl) groups"/>
    <property type="evidence" value="ECO:0007669"/>
    <property type="project" value="UniProtKB-UniRule"/>
</dbReference>
<dbReference type="GO" id="GO:0002098">
    <property type="term" value="P:tRNA wobble uridine modification"/>
    <property type="evidence" value="ECO:0007669"/>
    <property type="project" value="UniProtKB-UniRule"/>
</dbReference>
<feature type="active site" description="S-selanylcysteine intermediate" evidence="2">
    <location>
        <position position="99"/>
    </location>
</feature>
<evidence type="ECO:0000259" key="3">
    <source>
        <dbReference type="PROSITE" id="PS50206"/>
    </source>
</evidence>
<dbReference type="Gene3D" id="3.40.250.10">
    <property type="entry name" value="Rhodanese-like domain"/>
    <property type="match status" value="1"/>
</dbReference>
<evidence type="ECO:0000256" key="1">
    <source>
        <dbReference type="ARBA" id="ARBA00023266"/>
    </source>
</evidence>
<feature type="domain" description="Rhodanese" evidence="3">
    <location>
        <begin position="16"/>
        <end position="139"/>
    </location>
</feature>
<dbReference type="InterPro" id="IPR001763">
    <property type="entry name" value="Rhodanese-like_dom"/>
</dbReference>
<comment type="catalytic activity">
    <reaction evidence="2">
        <text>5-methylaminomethyl-S-(2E)-geranyl-thiouridine(34) in tRNA + selenophosphate + H(+) = 5-methylaminomethyl-2-(Se-phospho)selenouridine(34) in tRNA + (2E)-thiogeraniol</text>
        <dbReference type="Rhea" id="RHEA:60172"/>
        <dbReference type="Rhea" id="RHEA-COMP:14654"/>
        <dbReference type="Rhea" id="RHEA-COMP:15523"/>
        <dbReference type="ChEBI" id="CHEBI:15378"/>
        <dbReference type="ChEBI" id="CHEBI:16144"/>
        <dbReference type="ChEBI" id="CHEBI:140632"/>
        <dbReference type="ChEBI" id="CHEBI:143702"/>
        <dbReference type="ChEBI" id="CHEBI:143703"/>
    </reaction>
</comment>
<comment type="catalytic activity">
    <reaction evidence="2">
        <text>5-methylaminomethyl-2-thiouridine(34) in tRNA + (2E)-geranyl diphosphate = 5-methylaminomethyl-S-(2E)-geranyl-thiouridine(34) in tRNA + diphosphate</text>
        <dbReference type="Rhea" id="RHEA:14085"/>
        <dbReference type="Rhea" id="RHEA-COMP:10195"/>
        <dbReference type="Rhea" id="RHEA-COMP:14654"/>
        <dbReference type="ChEBI" id="CHEBI:33019"/>
        <dbReference type="ChEBI" id="CHEBI:58057"/>
        <dbReference type="ChEBI" id="CHEBI:74455"/>
        <dbReference type="ChEBI" id="CHEBI:140632"/>
    </reaction>
</comment>
<evidence type="ECO:0000313" key="5">
    <source>
        <dbReference type="Proteomes" id="UP000275394"/>
    </source>
</evidence>
<reference evidence="4 5" key="1">
    <citation type="submission" date="2018-11" db="EMBL/GenBank/DDBJ databases">
        <title>Genomic Encyclopedia of Type Strains, Phase IV (KMG-IV): sequencing the most valuable type-strain genomes for metagenomic binning, comparative biology and taxonomic classification.</title>
        <authorList>
            <person name="Goeker M."/>
        </authorList>
    </citation>
    <scope>NUCLEOTIDE SEQUENCE [LARGE SCALE GENOMIC DNA]</scope>
    <source>
        <strain evidence="4 5">DSM 100316</strain>
    </source>
</reference>
<dbReference type="Proteomes" id="UP000275394">
    <property type="component" value="Unassembled WGS sequence"/>
</dbReference>
<comment type="subunit">
    <text evidence="2">Monomer.</text>
</comment>
<dbReference type="EC" id="2.9.1.3" evidence="2"/>
<dbReference type="RefSeq" id="WP_123713526.1">
    <property type="nucleotide sequence ID" value="NZ_RKHR01000006.1"/>
</dbReference>
<evidence type="ECO:0000313" key="4">
    <source>
        <dbReference type="EMBL" id="ROR98959.1"/>
    </source>
</evidence>
<evidence type="ECO:0000256" key="2">
    <source>
        <dbReference type="HAMAP-Rule" id="MF_01622"/>
    </source>
</evidence>
<dbReference type="InterPro" id="IPR036873">
    <property type="entry name" value="Rhodanese-like_dom_sf"/>
</dbReference>
<dbReference type="PANTHER" id="PTHR30401">
    <property type="entry name" value="TRNA 2-SELENOURIDINE SYNTHASE"/>
    <property type="match status" value="1"/>
</dbReference>
<sequence length="369" mass="41869">MTDSTRLDSDDFRRIFLQDIPLMDVRAPVEHLAGSFPAAVNLPLLDDEQRHVIGTEYKERGQDAAIALGNKLATRPVQQSRIDAWLPFVDAHPEGYLFCFRGGLRSRVTQQWLSDAARPYPFIKGGYKAMRRFLIDELARLSTESPLLRVTGLTGTAKTPMIIGLDNGVDLEGIANHRGSAFGRRPGGQPEQIDFENNLSIDFIKREAAGCQRFVVEDEGMMVGRCNIPLVLRERMQEAPLVVVDMSFEERIENLRRDYIYDSIAEYEAFYGKEAGLQAFGDSLLEALARITKRLGSERYNKMRIVLAEAVSAGDIDRTDELLVEVMSGLMREYYDPMYDYQLSKKSDKVVFRGSWQAVDEFCRQWQGS</sequence>
<dbReference type="SUPFAM" id="SSF52821">
    <property type="entry name" value="Rhodanese/Cell cycle control phosphatase"/>
    <property type="match status" value="1"/>
</dbReference>
<dbReference type="SMART" id="SM00450">
    <property type="entry name" value="RHOD"/>
    <property type="match status" value="1"/>
</dbReference>
<protein>
    <recommendedName>
        <fullName evidence="2">tRNA 2-selenouridine synthase</fullName>
        <ecNumber evidence="2">2.9.1.3</ecNumber>
    </recommendedName>
</protein>
<gene>
    <name evidence="2" type="primary">selU</name>
    <name evidence="4" type="ORF">EDC56_3199</name>
</gene>
<dbReference type="GO" id="GO:0043828">
    <property type="term" value="F:tRNA 2-selenouridine synthase activity"/>
    <property type="evidence" value="ECO:0007669"/>
    <property type="project" value="UniProtKB-EC"/>
</dbReference>
<keyword evidence="1 2" id="KW-0711">Selenium</keyword>
<dbReference type="InterPro" id="IPR058840">
    <property type="entry name" value="AAA_SelU"/>
</dbReference>
<keyword evidence="5" id="KW-1185">Reference proteome</keyword>
<keyword evidence="2" id="KW-0808">Transferase</keyword>
<dbReference type="InterPro" id="IPR017582">
    <property type="entry name" value="SelU"/>
</dbReference>
<dbReference type="PANTHER" id="PTHR30401:SF0">
    <property type="entry name" value="TRNA 2-SELENOURIDINE SYNTHASE"/>
    <property type="match status" value="1"/>
</dbReference>
<dbReference type="AlphaFoldDB" id="A0A3N2DGS5"/>
<comment type="similarity">
    <text evidence="2">Belongs to the SelU family.</text>
</comment>
<dbReference type="OrthoDB" id="9808735at2"/>
<proteinExistence type="inferred from homology"/>
<comment type="catalytic activity">
    <reaction evidence="2">
        <text>5-methylaminomethyl-2-thiouridine(34) in tRNA + selenophosphate + (2E)-geranyl diphosphate + H2O + H(+) = 5-methylaminomethyl-2-selenouridine(34) in tRNA + (2E)-thiogeraniol + phosphate + diphosphate</text>
        <dbReference type="Rhea" id="RHEA:42716"/>
        <dbReference type="Rhea" id="RHEA-COMP:10195"/>
        <dbReference type="Rhea" id="RHEA-COMP:10196"/>
        <dbReference type="ChEBI" id="CHEBI:15377"/>
        <dbReference type="ChEBI" id="CHEBI:15378"/>
        <dbReference type="ChEBI" id="CHEBI:16144"/>
        <dbReference type="ChEBI" id="CHEBI:33019"/>
        <dbReference type="ChEBI" id="CHEBI:43474"/>
        <dbReference type="ChEBI" id="CHEBI:58057"/>
        <dbReference type="ChEBI" id="CHEBI:74455"/>
        <dbReference type="ChEBI" id="CHEBI:82743"/>
        <dbReference type="ChEBI" id="CHEBI:143703"/>
        <dbReference type="EC" id="2.9.1.3"/>
    </reaction>
</comment>
<dbReference type="PROSITE" id="PS50206">
    <property type="entry name" value="RHODANESE_3"/>
    <property type="match status" value="1"/>
</dbReference>
<organism evidence="4 5">
    <name type="scientific">Sinobacterium caligoides</name>
    <dbReference type="NCBI Taxonomy" id="933926"/>
    <lineage>
        <taxon>Bacteria</taxon>
        <taxon>Pseudomonadati</taxon>
        <taxon>Pseudomonadota</taxon>
        <taxon>Gammaproteobacteria</taxon>
        <taxon>Cellvibrionales</taxon>
        <taxon>Spongiibacteraceae</taxon>
        <taxon>Sinobacterium</taxon>
    </lineage>
</organism>
<comment type="caution">
    <text evidence="4">The sequence shown here is derived from an EMBL/GenBank/DDBJ whole genome shotgun (WGS) entry which is preliminary data.</text>
</comment>
<accession>A0A3N2DGS5</accession>
<dbReference type="Pfam" id="PF26341">
    <property type="entry name" value="AAA_SelU"/>
    <property type="match status" value="1"/>
</dbReference>
<dbReference type="NCBIfam" id="TIGR03167">
    <property type="entry name" value="tRNA_sel_U_synt"/>
    <property type="match status" value="1"/>
</dbReference>
<comment type="function">
    <text evidence="2">Involved in the post-transcriptional modification of the uridine at the wobble position (U34) of tRNA(Lys), tRNA(Glu) and tRNA(Gln). Catalyzes the conversion of 2-thiouridine (S2U-RNA) to 2-selenouridine (Se2U-RNA). Acts in a two-step process involving geranylation of 2-thiouridine (S2U) to S-geranyl-2-thiouridine (geS2U) and subsequent selenation of the latter derivative to 2-selenouridine (Se2U) in the tRNA chain.</text>
</comment>
<comment type="catalytic activity">
    <reaction evidence="2">
        <text>5-methylaminomethyl-2-(Se-phospho)selenouridine(34) in tRNA + H2O = 5-methylaminomethyl-2-selenouridine(34) in tRNA + phosphate</text>
        <dbReference type="Rhea" id="RHEA:60176"/>
        <dbReference type="Rhea" id="RHEA-COMP:10196"/>
        <dbReference type="Rhea" id="RHEA-COMP:15523"/>
        <dbReference type="ChEBI" id="CHEBI:15377"/>
        <dbReference type="ChEBI" id="CHEBI:43474"/>
        <dbReference type="ChEBI" id="CHEBI:82743"/>
        <dbReference type="ChEBI" id="CHEBI:143702"/>
    </reaction>
</comment>